<keyword evidence="3" id="KW-1185">Reference proteome</keyword>
<accession>A0A182WPI9</accession>
<protein>
    <submittedName>
        <fullName evidence="2">Uncharacterized protein</fullName>
    </submittedName>
</protein>
<sequence>MSARLTHNRATPKKSKSSGQRNNDPGKIIYGPDKFEDRPAHFSAVLVTKPIELQLTYNRNMARDFKPPMTGKDAKRRETNKFSLRIFRAKQLALAKLLLTQTAEAAEENQHLKLYTAQQCVYVKALRQLLGMAEPESNTQSKK</sequence>
<feature type="compositionally biased region" description="Basic residues" evidence="1">
    <location>
        <begin position="1"/>
        <end position="16"/>
    </location>
</feature>
<name>A0A182WPI9_9DIPT</name>
<dbReference type="EnsemblMetazoa" id="AMIN014587-RA">
    <property type="protein sequence ID" value="AMIN014587-PA"/>
    <property type="gene ID" value="AMIN014587"/>
</dbReference>
<dbReference type="AlphaFoldDB" id="A0A182WPI9"/>
<reference evidence="3" key="1">
    <citation type="submission" date="2013-03" db="EMBL/GenBank/DDBJ databases">
        <title>The Genome Sequence of Anopheles minimus MINIMUS1.</title>
        <authorList>
            <consortium name="The Broad Institute Genomics Platform"/>
            <person name="Neafsey D.E."/>
            <person name="Walton C."/>
            <person name="Walker B."/>
            <person name="Young S.K."/>
            <person name="Zeng Q."/>
            <person name="Gargeya S."/>
            <person name="Fitzgerald M."/>
            <person name="Haas B."/>
            <person name="Abouelleil A."/>
            <person name="Allen A.W."/>
            <person name="Alvarado L."/>
            <person name="Arachchi H.M."/>
            <person name="Berlin A.M."/>
            <person name="Chapman S.B."/>
            <person name="Gainer-Dewar J."/>
            <person name="Goldberg J."/>
            <person name="Griggs A."/>
            <person name="Gujja S."/>
            <person name="Hansen M."/>
            <person name="Howarth C."/>
            <person name="Imamovic A."/>
            <person name="Ireland A."/>
            <person name="Larimer J."/>
            <person name="McCowan C."/>
            <person name="Murphy C."/>
            <person name="Pearson M."/>
            <person name="Poon T.W."/>
            <person name="Priest M."/>
            <person name="Roberts A."/>
            <person name="Saif S."/>
            <person name="Shea T."/>
            <person name="Sisk P."/>
            <person name="Sykes S."/>
            <person name="Wortman J."/>
            <person name="Nusbaum C."/>
            <person name="Birren B."/>
        </authorList>
    </citation>
    <scope>NUCLEOTIDE SEQUENCE [LARGE SCALE GENOMIC DNA]</scope>
    <source>
        <strain evidence="3">MINIMUS1</strain>
    </source>
</reference>
<organism evidence="2 3">
    <name type="scientific">Anopheles minimus</name>
    <dbReference type="NCBI Taxonomy" id="112268"/>
    <lineage>
        <taxon>Eukaryota</taxon>
        <taxon>Metazoa</taxon>
        <taxon>Ecdysozoa</taxon>
        <taxon>Arthropoda</taxon>
        <taxon>Hexapoda</taxon>
        <taxon>Insecta</taxon>
        <taxon>Pterygota</taxon>
        <taxon>Neoptera</taxon>
        <taxon>Endopterygota</taxon>
        <taxon>Diptera</taxon>
        <taxon>Nematocera</taxon>
        <taxon>Culicoidea</taxon>
        <taxon>Culicidae</taxon>
        <taxon>Anophelinae</taxon>
        <taxon>Anopheles</taxon>
    </lineage>
</organism>
<evidence type="ECO:0000313" key="2">
    <source>
        <dbReference type="EnsemblMetazoa" id="AMIN014587-PA"/>
    </source>
</evidence>
<evidence type="ECO:0000256" key="1">
    <source>
        <dbReference type="SAM" id="MobiDB-lite"/>
    </source>
</evidence>
<dbReference type="Proteomes" id="UP000075920">
    <property type="component" value="Unassembled WGS sequence"/>
</dbReference>
<dbReference type="VEuPathDB" id="VectorBase:AMIN014587"/>
<proteinExistence type="predicted"/>
<reference evidence="2" key="2">
    <citation type="submission" date="2020-05" db="UniProtKB">
        <authorList>
            <consortium name="EnsemblMetazoa"/>
        </authorList>
    </citation>
    <scope>IDENTIFICATION</scope>
    <source>
        <strain evidence="2">MINIMUS1</strain>
    </source>
</reference>
<feature type="region of interest" description="Disordered" evidence="1">
    <location>
        <begin position="1"/>
        <end position="32"/>
    </location>
</feature>
<evidence type="ECO:0000313" key="3">
    <source>
        <dbReference type="Proteomes" id="UP000075920"/>
    </source>
</evidence>